<feature type="compositionally biased region" description="Basic and acidic residues" evidence="1">
    <location>
        <begin position="22"/>
        <end position="32"/>
    </location>
</feature>
<keyword evidence="2" id="KW-1185">Reference proteome</keyword>
<dbReference type="Proteomes" id="UP000504637">
    <property type="component" value="Unplaced"/>
</dbReference>
<evidence type="ECO:0000256" key="1">
    <source>
        <dbReference type="SAM" id="MobiDB-lite"/>
    </source>
</evidence>
<proteinExistence type="predicted"/>
<reference evidence="3" key="1">
    <citation type="submission" date="2020-01" db="EMBL/GenBank/DDBJ databases">
        <authorList>
            <consortium name="DOE Joint Genome Institute"/>
            <person name="Haridas S."/>
            <person name="Albert R."/>
            <person name="Binder M."/>
            <person name="Bloem J."/>
            <person name="Labutti K."/>
            <person name="Salamov A."/>
            <person name="Andreopoulos B."/>
            <person name="Baker S.E."/>
            <person name="Barry K."/>
            <person name="Bills G."/>
            <person name="Bluhm B.H."/>
            <person name="Cannon C."/>
            <person name="Castanera R."/>
            <person name="Culley D.E."/>
            <person name="Daum C."/>
            <person name="Ezra D."/>
            <person name="Gonzalez J.B."/>
            <person name="Henrissat B."/>
            <person name="Kuo A."/>
            <person name="Liang C."/>
            <person name="Lipzen A."/>
            <person name="Lutzoni F."/>
            <person name="Magnuson J."/>
            <person name="Mondo S."/>
            <person name="Nolan M."/>
            <person name="Ohm R."/>
            <person name="Pangilinan J."/>
            <person name="Park H.-J."/>
            <person name="Ramirez L."/>
            <person name="Alfaro M."/>
            <person name="Sun H."/>
            <person name="Tritt A."/>
            <person name="Yoshinaga Y."/>
            <person name="Zwiers L.-H."/>
            <person name="Turgeon B.G."/>
            <person name="Goodwin S.B."/>
            <person name="Spatafora J.W."/>
            <person name="Crous P.W."/>
            <person name="Grigoriev I.V."/>
        </authorList>
    </citation>
    <scope>NUCLEOTIDE SEQUENCE</scope>
    <source>
        <strain evidence="3">CBS 342.82</strain>
    </source>
</reference>
<dbReference type="AlphaFoldDB" id="A0A6J3MC43"/>
<dbReference type="OrthoDB" id="3050608at2759"/>
<name>A0A6J3MC43_9PEZI</name>
<dbReference type="RefSeq" id="XP_033462220.1">
    <property type="nucleotide sequence ID" value="XM_033604227.1"/>
</dbReference>
<dbReference type="GeneID" id="54362027"/>
<accession>A0A6J3MC43</accession>
<evidence type="ECO:0000313" key="2">
    <source>
        <dbReference type="Proteomes" id="UP000504637"/>
    </source>
</evidence>
<sequence>MYPTGLDKVEQMLGKKSGHNVDPNKMRSTNEKITDKIRDTFEKSTGKNVPDKVSN</sequence>
<reference evidence="3" key="2">
    <citation type="submission" date="2020-04" db="EMBL/GenBank/DDBJ databases">
        <authorList>
            <consortium name="NCBI Genome Project"/>
        </authorList>
    </citation>
    <scope>NUCLEOTIDE SEQUENCE</scope>
    <source>
        <strain evidence="3">CBS 342.82</strain>
    </source>
</reference>
<gene>
    <name evidence="3" type="ORF">K489DRAFT_377729</name>
</gene>
<feature type="region of interest" description="Disordered" evidence="1">
    <location>
        <begin position="13"/>
        <end position="32"/>
    </location>
</feature>
<organism evidence="3">
    <name type="scientific">Dissoconium aciculare CBS 342.82</name>
    <dbReference type="NCBI Taxonomy" id="1314786"/>
    <lineage>
        <taxon>Eukaryota</taxon>
        <taxon>Fungi</taxon>
        <taxon>Dikarya</taxon>
        <taxon>Ascomycota</taxon>
        <taxon>Pezizomycotina</taxon>
        <taxon>Dothideomycetes</taxon>
        <taxon>Dothideomycetidae</taxon>
        <taxon>Mycosphaerellales</taxon>
        <taxon>Dissoconiaceae</taxon>
        <taxon>Dissoconium</taxon>
    </lineage>
</organism>
<evidence type="ECO:0000313" key="3">
    <source>
        <dbReference type="RefSeq" id="XP_033462220.1"/>
    </source>
</evidence>
<protein>
    <submittedName>
        <fullName evidence="3">Uncharacterized protein</fullName>
    </submittedName>
</protein>
<reference evidence="3" key="3">
    <citation type="submission" date="2025-08" db="UniProtKB">
        <authorList>
            <consortium name="RefSeq"/>
        </authorList>
    </citation>
    <scope>IDENTIFICATION</scope>
    <source>
        <strain evidence="3">CBS 342.82</strain>
    </source>
</reference>